<sequence>MFGVISIGIANVLVLLRVVLLWEDRPVVFKFMSVGFSTGFIAQFVCMIIANIKLGPSISWSPIAKMCIISSSTPLYIAVWVSPMLFEVLVLVSTAVNALDRPRTAQTRIVSALHSDGVAYFFALTILRSLNLAMAATANPSLTLMTVFFVWAMTTTVLNRSLLNFRVSNTKPSSTSPPNPPRRGSPFGTGHLSNSTVKVVDMDDMTLCWDPERHDLDGNGDVDAGRHKPSESIGSSTRLMRLDSRERSRRGLPESDWFPDV</sequence>
<keyword evidence="4" id="KW-1185">Reference proteome</keyword>
<evidence type="ECO:0000313" key="4">
    <source>
        <dbReference type="Proteomes" id="UP000308730"/>
    </source>
</evidence>
<proteinExistence type="predicted"/>
<accession>A0A4S4MTT7</accession>
<feature type="region of interest" description="Disordered" evidence="1">
    <location>
        <begin position="169"/>
        <end position="193"/>
    </location>
</feature>
<evidence type="ECO:0000313" key="3">
    <source>
        <dbReference type="EMBL" id="THH29619.1"/>
    </source>
</evidence>
<keyword evidence="2" id="KW-0472">Membrane</keyword>
<gene>
    <name evidence="3" type="ORF">EUX98_g4571</name>
</gene>
<protein>
    <submittedName>
        <fullName evidence="3">Uncharacterized protein</fullName>
    </submittedName>
</protein>
<feature type="compositionally biased region" description="Basic and acidic residues" evidence="1">
    <location>
        <begin position="216"/>
        <end position="230"/>
    </location>
</feature>
<dbReference type="EMBL" id="SGPM01000115">
    <property type="protein sequence ID" value="THH29619.1"/>
    <property type="molecule type" value="Genomic_DNA"/>
</dbReference>
<keyword evidence="2" id="KW-0812">Transmembrane</keyword>
<dbReference type="OrthoDB" id="3251775at2759"/>
<name>A0A4S4MTT7_9APHY</name>
<feature type="compositionally biased region" description="Basic and acidic residues" evidence="1">
    <location>
        <begin position="240"/>
        <end position="253"/>
    </location>
</feature>
<evidence type="ECO:0000256" key="1">
    <source>
        <dbReference type="SAM" id="MobiDB-lite"/>
    </source>
</evidence>
<comment type="caution">
    <text evidence="3">The sequence shown here is derived from an EMBL/GenBank/DDBJ whole genome shotgun (WGS) entry which is preliminary data.</text>
</comment>
<organism evidence="3 4">
    <name type="scientific">Antrodiella citrinella</name>
    <dbReference type="NCBI Taxonomy" id="2447956"/>
    <lineage>
        <taxon>Eukaryota</taxon>
        <taxon>Fungi</taxon>
        <taxon>Dikarya</taxon>
        <taxon>Basidiomycota</taxon>
        <taxon>Agaricomycotina</taxon>
        <taxon>Agaricomycetes</taxon>
        <taxon>Polyporales</taxon>
        <taxon>Steccherinaceae</taxon>
        <taxon>Antrodiella</taxon>
    </lineage>
</organism>
<feature type="transmembrane region" description="Helical" evidence="2">
    <location>
        <begin position="34"/>
        <end position="54"/>
    </location>
</feature>
<dbReference type="Proteomes" id="UP000308730">
    <property type="component" value="Unassembled WGS sequence"/>
</dbReference>
<feature type="region of interest" description="Disordered" evidence="1">
    <location>
        <begin position="216"/>
        <end position="261"/>
    </location>
</feature>
<feature type="transmembrane region" description="Helical" evidence="2">
    <location>
        <begin position="117"/>
        <end position="136"/>
    </location>
</feature>
<reference evidence="3 4" key="1">
    <citation type="submission" date="2019-02" db="EMBL/GenBank/DDBJ databases">
        <title>Genome sequencing of the rare red list fungi Antrodiella citrinella (Flaviporus citrinellus).</title>
        <authorList>
            <person name="Buettner E."/>
            <person name="Kellner H."/>
        </authorList>
    </citation>
    <scope>NUCLEOTIDE SEQUENCE [LARGE SCALE GENOMIC DNA]</scope>
    <source>
        <strain evidence="3 4">DSM 108506</strain>
    </source>
</reference>
<dbReference type="AlphaFoldDB" id="A0A4S4MTT7"/>
<feature type="transmembrane region" description="Helical" evidence="2">
    <location>
        <begin position="74"/>
        <end position="96"/>
    </location>
</feature>
<feature type="transmembrane region" description="Helical" evidence="2">
    <location>
        <begin position="6"/>
        <end position="22"/>
    </location>
</feature>
<feature type="transmembrane region" description="Helical" evidence="2">
    <location>
        <begin position="142"/>
        <end position="163"/>
    </location>
</feature>
<keyword evidence="2" id="KW-1133">Transmembrane helix</keyword>
<evidence type="ECO:0000256" key="2">
    <source>
        <dbReference type="SAM" id="Phobius"/>
    </source>
</evidence>